<dbReference type="EMBL" id="JAGVRK010000001">
    <property type="protein sequence ID" value="MBS2970178.1"/>
    <property type="molecule type" value="Genomic_DNA"/>
</dbReference>
<dbReference type="Proteomes" id="UP000682403">
    <property type="component" value="Unassembled WGS sequence"/>
</dbReference>
<dbReference type="RefSeq" id="WP_211560113.1">
    <property type="nucleotide sequence ID" value="NZ_JAGVRK010000001.1"/>
</dbReference>
<organism evidence="1 2">
    <name type="scientific">Metabacillus flavus</name>
    <dbReference type="NCBI Taxonomy" id="2823519"/>
    <lineage>
        <taxon>Bacteria</taxon>
        <taxon>Bacillati</taxon>
        <taxon>Bacillota</taxon>
        <taxon>Bacilli</taxon>
        <taxon>Bacillales</taxon>
        <taxon>Bacillaceae</taxon>
        <taxon>Metabacillus</taxon>
    </lineage>
</organism>
<reference evidence="1 2" key="1">
    <citation type="submission" date="2021-04" db="EMBL/GenBank/DDBJ databases">
        <title>Metabacillus sp. strain KIGAM252 whole genome sequence.</title>
        <authorList>
            <person name="Seo M.-J."/>
            <person name="Cho E.-S."/>
            <person name="Hwang C.Y."/>
            <person name="Yoon D.J."/>
        </authorList>
    </citation>
    <scope>NUCLEOTIDE SEQUENCE [LARGE SCALE GENOMIC DNA]</scope>
    <source>
        <strain evidence="1 2">KIGAM252</strain>
    </source>
</reference>
<sequence>MNACAGTSDHDPLKRKRFIAALLLKRNVSPDTVQELTQLSKDEIQDLLLQAQQTLTQ</sequence>
<proteinExistence type="predicted"/>
<protein>
    <submittedName>
        <fullName evidence="1">Uncharacterized protein</fullName>
    </submittedName>
</protein>
<comment type="caution">
    <text evidence="1">The sequence shown here is derived from an EMBL/GenBank/DDBJ whole genome shotgun (WGS) entry which is preliminary data.</text>
</comment>
<name>A0ABS5LHY3_9BACI</name>
<evidence type="ECO:0000313" key="1">
    <source>
        <dbReference type="EMBL" id="MBS2970178.1"/>
    </source>
</evidence>
<gene>
    <name evidence="1" type="ORF">J9317_15515</name>
</gene>
<accession>A0ABS5LHY3</accession>
<evidence type="ECO:0000313" key="2">
    <source>
        <dbReference type="Proteomes" id="UP000682403"/>
    </source>
</evidence>
<keyword evidence="2" id="KW-1185">Reference proteome</keyword>